<dbReference type="AlphaFoldDB" id="A0A7W7D9J6"/>
<dbReference type="Gene3D" id="3.30.390.10">
    <property type="entry name" value="Enolase-like, N-terminal domain"/>
    <property type="match status" value="1"/>
</dbReference>
<evidence type="ECO:0000313" key="4">
    <source>
        <dbReference type="EMBL" id="MBB4702778.1"/>
    </source>
</evidence>
<dbReference type="InterPro" id="IPR029065">
    <property type="entry name" value="Enolase_C-like"/>
</dbReference>
<dbReference type="InterPro" id="IPR018110">
    <property type="entry name" value="Mandel_Rmase/mucon_lact_enz_CS"/>
</dbReference>
<dbReference type="SUPFAM" id="SSF51604">
    <property type="entry name" value="Enolase C-terminal domain-like"/>
    <property type="match status" value="1"/>
</dbReference>
<sequence>MEVRVRRMTLRLLSVFRSSRLAYDSTDTCIATIVHDGVAGHGEGTPAWAHGETLDEVIDAVAAQGERILGPGLSDPGKVLDRIAGWEAPVGARMALDGAVRDWLGRSAGQPTWRMLGVPRTLTEPTGYTIGIAGLEETLAAVVNAPPVGALKMKVRGADDLDRLIAVREVTALPVRIDANEAWDFDTARELTPHLRGLDIQLIEQPFPAEAVDAYRRYQELPDRLPVFLDEGCTDVASVHSARGLADGVVVKLAKSGGVRATRRVMETARRLGLSVMLSCNCESELALSQAALLAPLADRIDLDSQFLLRDPPFRGLGLDRGRIVLGDAPGLGVVSREDDSALGSGSAARI</sequence>
<dbReference type="SUPFAM" id="SSF54826">
    <property type="entry name" value="Enolase N-terminal domain-like"/>
    <property type="match status" value="1"/>
</dbReference>
<dbReference type="PANTHER" id="PTHR48080:SF3">
    <property type="entry name" value="ENOLASE SUPERFAMILY MEMBER DDB_G0284701"/>
    <property type="match status" value="1"/>
</dbReference>
<dbReference type="GO" id="GO:0046872">
    <property type="term" value="F:metal ion binding"/>
    <property type="evidence" value="ECO:0007669"/>
    <property type="project" value="UniProtKB-KW"/>
</dbReference>
<dbReference type="PROSITE" id="PS00909">
    <property type="entry name" value="MR_MLE_2"/>
    <property type="match status" value="1"/>
</dbReference>
<dbReference type="InterPro" id="IPR029017">
    <property type="entry name" value="Enolase-like_N"/>
</dbReference>
<dbReference type="PANTHER" id="PTHR48080">
    <property type="entry name" value="D-GALACTONATE DEHYDRATASE-RELATED"/>
    <property type="match status" value="1"/>
</dbReference>
<name>A0A7W7D9J6_9ACTN</name>
<dbReference type="RefSeq" id="WP_184882763.1">
    <property type="nucleotide sequence ID" value="NZ_BOOV01000005.1"/>
</dbReference>
<gene>
    <name evidence="4" type="ORF">BJ982_004322</name>
</gene>
<evidence type="ECO:0000259" key="3">
    <source>
        <dbReference type="SMART" id="SM00922"/>
    </source>
</evidence>
<evidence type="ECO:0000256" key="2">
    <source>
        <dbReference type="ARBA" id="ARBA00022723"/>
    </source>
</evidence>
<dbReference type="EMBL" id="JACHND010000001">
    <property type="protein sequence ID" value="MBB4702778.1"/>
    <property type="molecule type" value="Genomic_DNA"/>
</dbReference>
<evidence type="ECO:0000313" key="5">
    <source>
        <dbReference type="Proteomes" id="UP000542210"/>
    </source>
</evidence>
<dbReference type="Gene3D" id="3.20.20.120">
    <property type="entry name" value="Enolase-like C-terminal domain"/>
    <property type="match status" value="1"/>
</dbReference>
<comment type="similarity">
    <text evidence="1">Belongs to the mandelate racemase/muconate lactonizing enzyme family.</text>
</comment>
<organism evidence="4 5">
    <name type="scientific">Sphaerisporangium siamense</name>
    <dbReference type="NCBI Taxonomy" id="795645"/>
    <lineage>
        <taxon>Bacteria</taxon>
        <taxon>Bacillati</taxon>
        <taxon>Actinomycetota</taxon>
        <taxon>Actinomycetes</taxon>
        <taxon>Streptosporangiales</taxon>
        <taxon>Streptosporangiaceae</taxon>
        <taxon>Sphaerisporangium</taxon>
    </lineage>
</organism>
<dbReference type="Pfam" id="PF13378">
    <property type="entry name" value="MR_MLE_C"/>
    <property type="match status" value="1"/>
</dbReference>
<feature type="domain" description="Mandelate racemase/muconate lactonizing enzyme C-terminal" evidence="3">
    <location>
        <begin position="135"/>
        <end position="222"/>
    </location>
</feature>
<proteinExistence type="inferred from homology"/>
<keyword evidence="2" id="KW-0479">Metal-binding</keyword>
<comment type="caution">
    <text evidence="4">The sequence shown here is derived from an EMBL/GenBank/DDBJ whole genome shotgun (WGS) entry which is preliminary data.</text>
</comment>
<dbReference type="InterPro" id="IPR036849">
    <property type="entry name" value="Enolase-like_C_sf"/>
</dbReference>
<dbReference type="SMART" id="SM00922">
    <property type="entry name" value="MR_MLE"/>
    <property type="match status" value="1"/>
</dbReference>
<keyword evidence="5" id="KW-1185">Reference proteome</keyword>
<dbReference type="Proteomes" id="UP000542210">
    <property type="component" value="Unassembled WGS sequence"/>
</dbReference>
<dbReference type="InterPro" id="IPR013342">
    <property type="entry name" value="Mandelate_racemase_C"/>
</dbReference>
<accession>A0A7W7D9J6</accession>
<dbReference type="SFLD" id="SFLDS00001">
    <property type="entry name" value="Enolase"/>
    <property type="match status" value="1"/>
</dbReference>
<reference evidence="4 5" key="1">
    <citation type="submission" date="2020-08" db="EMBL/GenBank/DDBJ databases">
        <title>Sequencing the genomes of 1000 actinobacteria strains.</title>
        <authorList>
            <person name="Klenk H.-P."/>
        </authorList>
    </citation>
    <scope>NUCLEOTIDE SEQUENCE [LARGE SCALE GENOMIC DNA]</scope>
    <source>
        <strain evidence="4 5">DSM 45784</strain>
    </source>
</reference>
<dbReference type="InterPro" id="IPR034593">
    <property type="entry name" value="DgoD-like"/>
</dbReference>
<dbReference type="SFLD" id="SFLDG00180">
    <property type="entry name" value="muconate_cycloisomerase"/>
    <property type="match status" value="1"/>
</dbReference>
<dbReference type="GO" id="GO:0009063">
    <property type="term" value="P:amino acid catabolic process"/>
    <property type="evidence" value="ECO:0007669"/>
    <property type="project" value="InterPro"/>
</dbReference>
<evidence type="ECO:0000256" key="1">
    <source>
        <dbReference type="ARBA" id="ARBA00008031"/>
    </source>
</evidence>
<protein>
    <submittedName>
        <fullName evidence="4">L-alanine-DL-glutamate epimerase-like enolase superfamily enzyme</fullName>
    </submittedName>
</protein>